<dbReference type="GO" id="GO:0051539">
    <property type="term" value="F:4 iron, 4 sulfur cluster binding"/>
    <property type="evidence" value="ECO:0007669"/>
    <property type="project" value="UniProtKB-KW"/>
</dbReference>
<dbReference type="Proteomes" id="UP000315636">
    <property type="component" value="Unassembled WGS sequence"/>
</dbReference>
<organism evidence="8 9">
    <name type="scientific">Melghirimyces algeriensis</name>
    <dbReference type="NCBI Taxonomy" id="910412"/>
    <lineage>
        <taxon>Bacteria</taxon>
        <taxon>Bacillati</taxon>
        <taxon>Bacillota</taxon>
        <taxon>Bacilli</taxon>
        <taxon>Bacillales</taxon>
        <taxon>Thermoactinomycetaceae</taxon>
        <taxon>Melghirimyces</taxon>
    </lineage>
</organism>
<evidence type="ECO:0000256" key="2">
    <source>
        <dbReference type="ARBA" id="ARBA00022485"/>
    </source>
</evidence>
<evidence type="ECO:0000259" key="7">
    <source>
        <dbReference type="PROSITE" id="PS51918"/>
    </source>
</evidence>
<evidence type="ECO:0000313" key="8">
    <source>
        <dbReference type="EMBL" id="SMO86584.1"/>
    </source>
</evidence>
<keyword evidence="5" id="KW-0408">Iron</keyword>
<reference evidence="8 9" key="1">
    <citation type="submission" date="2017-05" db="EMBL/GenBank/DDBJ databases">
        <authorList>
            <person name="Varghese N."/>
            <person name="Submissions S."/>
        </authorList>
    </citation>
    <scope>NUCLEOTIDE SEQUENCE [LARGE SCALE GENOMIC DNA]</scope>
    <source>
        <strain evidence="8 9">DSM 45474</strain>
    </source>
</reference>
<dbReference type="AlphaFoldDB" id="A0A521ERM5"/>
<proteinExistence type="predicted"/>
<dbReference type="Pfam" id="PF04055">
    <property type="entry name" value="Radical_SAM"/>
    <property type="match status" value="1"/>
</dbReference>
<dbReference type="InterPro" id="IPR006638">
    <property type="entry name" value="Elp3/MiaA/NifB-like_rSAM"/>
</dbReference>
<evidence type="ECO:0000313" key="9">
    <source>
        <dbReference type="Proteomes" id="UP000315636"/>
    </source>
</evidence>
<dbReference type="SFLD" id="SFLDG01067">
    <property type="entry name" value="SPASM/twitch_domain_containing"/>
    <property type="match status" value="1"/>
</dbReference>
<comment type="cofactor">
    <cofactor evidence="1">
        <name>[4Fe-4S] cluster</name>
        <dbReference type="ChEBI" id="CHEBI:49883"/>
    </cofactor>
</comment>
<dbReference type="InterPro" id="IPR050377">
    <property type="entry name" value="Radical_SAM_PqqE_MftC-like"/>
</dbReference>
<evidence type="ECO:0000256" key="4">
    <source>
        <dbReference type="ARBA" id="ARBA00022723"/>
    </source>
</evidence>
<dbReference type="CDD" id="cd21123">
    <property type="entry name" value="SPASM_MftC-like"/>
    <property type="match status" value="1"/>
</dbReference>
<keyword evidence="2" id="KW-0004">4Fe-4S</keyword>
<dbReference type="SUPFAM" id="SSF102114">
    <property type="entry name" value="Radical SAM enzymes"/>
    <property type="match status" value="1"/>
</dbReference>
<accession>A0A521ERM5</accession>
<evidence type="ECO:0000256" key="1">
    <source>
        <dbReference type="ARBA" id="ARBA00001966"/>
    </source>
</evidence>
<dbReference type="RefSeq" id="WP_142506361.1">
    <property type="nucleotide sequence ID" value="NZ_FXTI01000010.1"/>
</dbReference>
<dbReference type="OrthoDB" id="9782387at2"/>
<dbReference type="PANTHER" id="PTHR11228:SF34">
    <property type="entry name" value="TUNGSTEN-CONTAINING ALDEHYDE FERREDOXIN OXIDOREDUCTASE COFACTOR MODIFYING PROTEIN"/>
    <property type="match status" value="1"/>
</dbReference>
<sequence length="354" mass="39389">MSHFDQNPFIVIWEVTRACALKCLHCRAEAQYRRNPLELTTEEGRELIDSLREMGSPILVFTGGDPLMRVDLFELAAYAKEQGLHVSLTPSATPRVTPQAMRQAKEVGLDRWAFSLDGSTAEIHDQFRGTSGSYNHTLRSIEYLQELDMPLQINTTVSKYNLADLSNLAKMMETMEVVLWGVFFLVPTGRGKEGDMISPEEHESVYHWLADLSTRSSFDIKTTAAPPYRRVLIEKGVLSSTPRGSRGAGGSIRSTQGVNDGNGFVFVSHTGDVYPSGFLPINCGNVRKQPLSEIYRQHPMFRALRDSEQLKGKCGVCEYRKICGGSRARAYALTDDPLASDPTCTYLPVAQNSI</sequence>
<dbReference type="InterPro" id="IPR023885">
    <property type="entry name" value="4Fe4S-binding_SPASM_dom"/>
</dbReference>
<dbReference type="NCBIfam" id="TIGR04053">
    <property type="entry name" value="TIGR04053 family radical SAM/SPASM domain-containing protein"/>
    <property type="match status" value="1"/>
</dbReference>
<dbReference type="Pfam" id="PF13186">
    <property type="entry name" value="SPASM"/>
    <property type="match status" value="1"/>
</dbReference>
<dbReference type="CDD" id="cd01335">
    <property type="entry name" value="Radical_SAM"/>
    <property type="match status" value="1"/>
</dbReference>
<dbReference type="EMBL" id="FXTI01000010">
    <property type="protein sequence ID" value="SMO86584.1"/>
    <property type="molecule type" value="Genomic_DNA"/>
</dbReference>
<dbReference type="InterPro" id="IPR007197">
    <property type="entry name" value="rSAM"/>
</dbReference>
<keyword evidence="9" id="KW-1185">Reference proteome</keyword>
<dbReference type="GO" id="GO:0046872">
    <property type="term" value="F:metal ion binding"/>
    <property type="evidence" value="ECO:0007669"/>
    <property type="project" value="UniProtKB-KW"/>
</dbReference>
<dbReference type="PANTHER" id="PTHR11228">
    <property type="entry name" value="RADICAL SAM DOMAIN PROTEIN"/>
    <property type="match status" value="1"/>
</dbReference>
<name>A0A521ERM5_9BACL</name>
<keyword evidence="4" id="KW-0479">Metal-binding</keyword>
<dbReference type="GO" id="GO:0003824">
    <property type="term" value="F:catalytic activity"/>
    <property type="evidence" value="ECO:0007669"/>
    <property type="project" value="InterPro"/>
</dbReference>
<dbReference type="Gene3D" id="3.20.20.70">
    <property type="entry name" value="Aldolase class I"/>
    <property type="match status" value="1"/>
</dbReference>
<dbReference type="SFLD" id="SFLDG01386">
    <property type="entry name" value="main_SPASM_domain-containing"/>
    <property type="match status" value="1"/>
</dbReference>
<keyword evidence="6" id="KW-0411">Iron-sulfur</keyword>
<evidence type="ECO:0000256" key="3">
    <source>
        <dbReference type="ARBA" id="ARBA00022691"/>
    </source>
</evidence>
<dbReference type="PROSITE" id="PS51918">
    <property type="entry name" value="RADICAL_SAM"/>
    <property type="match status" value="1"/>
</dbReference>
<protein>
    <submittedName>
        <fullName evidence="8">Radical SAM protein, BA_1875 family</fullName>
    </submittedName>
</protein>
<evidence type="ECO:0000256" key="6">
    <source>
        <dbReference type="ARBA" id="ARBA00023014"/>
    </source>
</evidence>
<dbReference type="PIRSF" id="PIRSF037420">
    <property type="entry name" value="PQQ_syn_pqqE"/>
    <property type="match status" value="1"/>
</dbReference>
<evidence type="ECO:0000256" key="5">
    <source>
        <dbReference type="ARBA" id="ARBA00023004"/>
    </source>
</evidence>
<gene>
    <name evidence="8" type="ORF">SAMN06264849_11084</name>
</gene>
<dbReference type="InterPro" id="IPR013785">
    <property type="entry name" value="Aldolase_TIM"/>
</dbReference>
<dbReference type="SFLD" id="SFLDS00029">
    <property type="entry name" value="Radical_SAM"/>
    <property type="match status" value="1"/>
</dbReference>
<dbReference type="InterPro" id="IPR058240">
    <property type="entry name" value="rSAM_sf"/>
</dbReference>
<dbReference type="InterPro" id="IPR017200">
    <property type="entry name" value="PqqE-like"/>
</dbReference>
<keyword evidence="3" id="KW-0949">S-adenosyl-L-methionine</keyword>
<dbReference type="NCBIfam" id="TIGR04085">
    <property type="entry name" value="rSAM_more_4Fe4S"/>
    <property type="match status" value="1"/>
</dbReference>
<feature type="domain" description="Radical SAM core" evidence="7">
    <location>
        <begin position="5"/>
        <end position="215"/>
    </location>
</feature>
<dbReference type="SMART" id="SM00729">
    <property type="entry name" value="Elp3"/>
    <property type="match status" value="1"/>
</dbReference>